<organism evidence="4">
    <name type="scientific">Arabidopsis lyrata subsp. lyrata</name>
    <name type="common">Lyre-leaved rock-cress</name>
    <dbReference type="NCBI Taxonomy" id="81972"/>
    <lineage>
        <taxon>Eukaryota</taxon>
        <taxon>Viridiplantae</taxon>
        <taxon>Streptophyta</taxon>
        <taxon>Embryophyta</taxon>
        <taxon>Tracheophyta</taxon>
        <taxon>Spermatophyta</taxon>
        <taxon>Magnoliopsida</taxon>
        <taxon>eudicotyledons</taxon>
        <taxon>Gunneridae</taxon>
        <taxon>Pentapetalae</taxon>
        <taxon>rosids</taxon>
        <taxon>malvids</taxon>
        <taxon>Brassicales</taxon>
        <taxon>Brassicaceae</taxon>
        <taxon>Camelineae</taxon>
        <taxon>Arabidopsis</taxon>
    </lineage>
</organism>
<accession>D7LZA9</accession>
<dbReference type="STRING" id="81972.D7LZA9"/>
<comment type="subcellular location">
    <subcellularLocation>
        <location evidence="2">Cytoplasm</location>
        <location evidence="2">Cytosol</location>
    </subcellularLocation>
    <subcellularLocation>
        <location evidence="2">Nucleus</location>
    </subcellularLocation>
</comment>
<dbReference type="EMBL" id="GL348718">
    <property type="protein sequence ID" value="EFH50220.1"/>
    <property type="molecule type" value="Genomic_DNA"/>
</dbReference>
<proteinExistence type="predicted"/>
<dbReference type="Gene3D" id="1.20.120.160">
    <property type="entry name" value="HPT domain"/>
    <property type="match status" value="1"/>
</dbReference>
<dbReference type="InterPro" id="IPR045871">
    <property type="entry name" value="AHP1-5/YPD1"/>
</dbReference>
<dbReference type="eggNOG" id="KOG4747">
    <property type="taxonomic scope" value="Eukaryota"/>
</dbReference>
<dbReference type="GO" id="GO:0000160">
    <property type="term" value="P:phosphorelay signal transduction system"/>
    <property type="evidence" value="ECO:0007669"/>
    <property type="project" value="UniProtKB-UniRule"/>
</dbReference>
<dbReference type="PANTHER" id="PTHR28242">
    <property type="entry name" value="PHOSPHORELAY INTERMEDIATE PROTEIN YPD1"/>
    <property type="match status" value="1"/>
</dbReference>
<dbReference type="HOGENOM" id="CLU_111777_0_0_1"/>
<protein>
    <recommendedName>
        <fullName evidence="2">Histidine-containing phosphotransfer protein</fullName>
    </recommendedName>
</protein>
<reference evidence="4" key="1">
    <citation type="journal article" date="2011" name="Nat. Genet.">
        <title>The Arabidopsis lyrata genome sequence and the basis of rapid genome size change.</title>
        <authorList>
            <person name="Hu T.T."/>
            <person name="Pattyn P."/>
            <person name="Bakker E.G."/>
            <person name="Cao J."/>
            <person name="Cheng J.-F."/>
            <person name="Clark R.M."/>
            <person name="Fahlgren N."/>
            <person name="Fawcett J.A."/>
            <person name="Grimwood J."/>
            <person name="Gundlach H."/>
            <person name="Haberer G."/>
            <person name="Hollister J.D."/>
            <person name="Ossowski S."/>
            <person name="Ottilar R.P."/>
            <person name="Salamov A.A."/>
            <person name="Schneeberger K."/>
            <person name="Spannagl M."/>
            <person name="Wang X."/>
            <person name="Yang L."/>
            <person name="Nasrallah M.E."/>
            <person name="Bergelson J."/>
            <person name="Carrington J.C."/>
            <person name="Gaut B.S."/>
            <person name="Schmutz J."/>
            <person name="Mayer K.F.X."/>
            <person name="Van de Peer Y."/>
            <person name="Grigoriev I.V."/>
            <person name="Nordborg M."/>
            <person name="Weigel D."/>
            <person name="Guo Y.-L."/>
        </authorList>
    </citation>
    <scope>NUCLEOTIDE SEQUENCE [LARGE SCALE GENOMIC DNA]</scope>
    <source>
        <strain evidence="4">cv. MN47</strain>
    </source>
</reference>
<comment type="function">
    <text evidence="2">Functions as a two-component phosphorelay mediators between cytokinin sensor histidine kinases and response regulators (B-type ARRs). Plays an important role in propagating cytokinin signal transduction.</text>
</comment>
<dbReference type="Gramene" id="Al_scaffold_0006_1898">
    <property type="protein sequence ID" value="Al_scaffold_0006_1898"/>
    <property type="gene ID" value="Al_scaffold_0006_1898"/>
</dbReference>
<keyword evidence="1 2" id="KW-0902">Two-component regulatory system</keyword>
<comment type="domain">
    <text evidence="2">Histidine-containing phosphotransfer domain (HPt) contains an active histidine that mediates the phosphotransfer.</text>
</comment>
<dbReference type="PANTHER" id="PTHR28242:SF41">
    <property type="entry name" value="HISTIDINE CONTAINING PHOSPHOTRANSFER PROTEIN"/>
    <property type="match status" value="1"/>
</dbReference>
<keyword evidence="4" id="KW-1185">Reference proteome</keyword>
<dbReference type="InterPro" id="IPR036641">
    <property type="entry name" value="HPT_dom_sf"/>
</dbReference>
<keyword evidence="2" id="KW-0932">Cytokinin signaling pathway</keyword>
<dbReference type="GO" id="GO:0043424">
    <property type="term" value="F:protein histidine kinase binding"/>
    <property type="evidence" value="ECO:0007669"/>
    <property type="project" value="UniProtKB-UniRule"/>
</dbReference>
<evidence type="ECO:0000313" key="4">
    <source>
        <dbReference type="Proteomes" id="UP000008694"/>
    </source>
</evidence>
<dbReference type="AlphaFoldDB" id="D7LZA9"/>
<dbReference type="GO" id="GO:0009927">
    <property type="term" value="F:histidine phosphotransfer kinase activity"/>
    <property type="evidence" value="ECO:0007669"/>
    <property type="project" value="UniProtKB-UniRule"/>
</dbReference>
<evidence type="ECO:0000256" key="2">
    <source>
        <dbReference type="RuleBase" id="RU369004"/>
    </source>
</evidence>
<dbReference type="GO" id="GO:0005634">
    <property type="term" value="C:nucleus"/>
    <property type="evidence" value="ECO:0007669"/>
    <property type="project" value="UniProtKB-SubCell"/>
</dbReference>
<gene>
    <name evidence="3" type="ORF">ARALYDRAFT_661833</name>
</gene>
<evidence type="ECO:0000256" key="1">
    <source>
        <dbReference type="ARBA" id="ARBA00023012"/>
    </source>
</evidence>
<dbReference type="GO" id="GO:0005829">
    <property type="term" value="C:cytosol"/>
    <property type="evidence" value="ECO:0007669"/>
    <property type="project" value="UniProtKB-SubCell"/>
</dbReference>
<evidence type="ECO:0000313" key="3">
    <source>
        <dbReference type="EMBL" id="EFH50220.1"/>
    </source>
</evidence>
<dbReference type="Proteomes" id="UP000008694">
    <property type="component" value="Unassembled WGS sequence"/>
</dbReference>
<dbReference type="GO" id="GO:0009736">
    <property type="term" value="P:cytokinin-activated signaling pathway"/>
    <property type="evidence" value="ECO:0007669"/>
    <property type="project" value="UniProtKB-KW"/>
</dbReference>
<name>D7LZA9_ARALL</name>
<sequence>MVIKSLHLQVQEMRQSFFDEGYLNSQYTQLEALAKDTNPNFIIEIITLYFRDSPNGARSNRGTHDYQMHSSVRKQQRQASYNIFVICIGASKVFKELQKANTSLKASNTEGIKVALGDIKKEHSKLRAKFETYFQLMRQAGPTDVAVNSS</sequence>